<keyword evidence="8" id="KW-0408">Iron</keyword>
<comment type="caution">
    <text evidence="12">The sequence shown here is derived from an EMBL/GenBank/DDBJ whole genome shotgun (WGS) entry which is preliminary data.</text>
</comment>
<evidence type="ECO:0000256" key="8">
    <source>
        <dbReference type="ARBA" id="ARBA00023004"/>
    </source>
</evidence>
<evidence type="ECO:0000256" key="4">
    <source>
        <dbReference type="ARBA" id="ARBA00022485"/>
    </source>
</evidence>
<dbReference type="InterPro" id="IPR009010">
    <property type="entry name" value="Asp_de-COase-like_dom_sf"/>
</dbReference>
<name>A0A0X4ED94_9ENTR</name>
<feature type="domain" description="Molybdopterin dinucleotide-binding" evidence="11">
    <location>
        <begin position="642"/>
        <end position="749"/>
    </location>
</feature>
<dbReference type="GO" id="GO:0045333">
    <property type="term" value="P:cellular respiration"/>
    <property type="evidence" value="ECO:0007669"/>
    <property type="project" value="UniProtKB-ARBA"/>
</dbReference>
<dbReference type="SUPFAM" id="SSF50692">
    <property type="entry name" value="ADC-like"/>
    <property type="match status" value="1"/>
</dbReference>
<dbReference type="GO" id="GO:0030151">
    <property type="term" value="F:molybdenum ion binding"/>
    <property type="evidence" value="ECO:0007669"/>
    <property type="project" value="InterPro"/>
</dbReference>
<evidence type="ECO:0000256" key="2">
    <source>
        <dbReference type="ARBA" id="ARBA00001966"/>
    </source>
</evidence>
<dbReference type="InterPro" id="IPR010046">
    <property type="entry name" value="Mopterin_OxRdtse_a_bac"/>
</dbReference>
<evidence type="ECO:0000256" key="7">
    <source>
        <dbReference type="ARBA" id="ARBA00023002"/>
    </source>
</evidence>
<reference evidence="13" key="1">
    <citation type="submission" date="2016-01" db="EMBL/GenBank/DDBJ databases">
        <title>WGS of SAMN04407783.</title>
        <authorList>
            <person name="Adams M."/>
            <person name="Sutton G."/>
            <person name="Nelson K."/>
            <person name="Thaden J."/>
            <person name="Fowler V."/>
            <person name="Mccorrison J."/>
            <person name="Sanka R."/>
            <person name="Brinkac L."/>
            <person name="Nierman W."/>
        </authorList>
    </citation>
    <scope>NUCLEOTIDE SEQUENCE [LARGE SCALE GENOMIC DNA]</scope>
    <source>
        <strain evidence="13">GN04363</strain>
    </source>
</reference>
<dbReference type="InterPro" id="IPR041953">
    <property type="entry name" value="YdeP_MopB"/>
</dbReference>
<evidence type="ECO:0000259" key="11">
    <source>
        <dbReference type="Pfam" id="PF01568"/>
    </source>
</evidence>
<evidence type="ECO:0000256" key="1">
    <source>
        <dbReference type="ARBA" id="ARBA00001942"/>
    </source>
</evidence>
<evidence type="ECO:0000256" key="9">
    <source>
        <dbReference type="ARBA" id="ARBA00023014"/>
    </source>
</evidence>
<keyword evidence="9" id="KW-0411">Iron-sulfur</keyword>
<dbReference type="EMBL" id="LRCR01000056">
    <property type="protein sequence ID" value="KUQ79647.1"/>
    <property type="molecule type" value="Genomic_DNA"/>
</dbReference>
<dbReference type="AlphaFoldDB" id="A0A0X4ED94"/>
<dbReference type="Pfam" id="PF00384">
    <property type="entry name" value="Molybdopterin"/>
    <property type="match status" value="1"/>
</dbReference>
<keyword evidence="13" id="KW-1185">Reference proteome</keyword>
<accession>A0A0X4ED94</accession>
<dbReference type="InterPro" id="IPR050123">
    <property type="entry name" value="Prok_molybdopt-oxidoreductase"/>
</dbReference>
<comment type="cofactor">
    <cofactor evidence="1">
        <name>Mo-bis(molybdopterin guanine dinucleotide)</name>
        <dbReference type="ChEBI" id="CHEBI:60539"/>
    </cofactor>
</comment>
<dbReference type="NCBIfam" id="TIGR01701">
    <property type="entry name" value="Fdhalpha-like"/>
    <property type="match status" value="1"/>
</dbReference>
<evidence type="ECO:0000256" key="3">
    <source>
        <dbReference type="ARBA" id="ARBA00010312"/>
    </source>
</evidence>
<dbReference type="OrthoDB" id="5287431at2"/>
<dbReference type="Gene3D" id="3.40.228.10">
    <property type="entry name" value="Dimethylsulfoxide Reductase, domain 2"/>
    <property type="match status" value="1"/>
</dbReference>
<keyword evidence="7" id="KW-0560">Oxidoreductase</keyword>
<dbReference type="GO" id="GO:0008863">
    <property type="term" value="F:formate dehydrogenase (NAD+) activity"/>
    <property type="evidence" value="ECO:0007669"/>
    <property type="project" value="InterPro"/>
</dbReference>
<keyword evidence="5" id="KW-0500">Molybdenum</keyword>
<dbReference type="Gene3D" id="2.40.40.20">
    <property type="match status" value="1"/>
</dbReference>
<dbReference type="GO" id="GO:0043546">
    <property type="term" value="F:molybdopterin cofactor binding"/>
    <property type="evidence" value="ECO:0007669"/>
    <property type="project" value="InterPro"/>
</dbReference>
<organism evidence="12 13">
    <name type="scientific">Enterobacter genomosp. O</name>
    <dbReference type="NCBI Taxonomy" id="2364150"/>
    <lineage>
        <taxon>Bacteria</taxon>
        <taxon>Pseudomonadati</taxon>
        <taxon>Pseudomonadota</taxon>
        <taxon>Gammaproteobacteria</taxon>
        <taxon>Enterobacterales</taxon>
        <taxon>Enterobacteriaceae</taxon>
        <taxon>Enterobacter</taxon>
        <taxon>Enterobacter cloacae complex</taxon>
        <taxon>Enterobacter cloacae complex clade O</taxon>
    </lineage>
</organism>
<dbReference type="Gene3D" id="3.40.50.740">
    <property type="match status" value="1"/>
</dbReference>
<dbReference type="InterPro" id="IPR037951">
    <property type="entry name" value="MopB_CT_YdeP"/>
</dbReference>
<evidence type="ECO:0000313" key="13">
    <source>
        <dbReference type="Proteomes" id="UP000064715"/>
    </source>
</evidence>
<keyword evidence="4" id="KW-0004">4Fe-4S</keyword>
<evidence type="ECO:0000313" key="12">
    <source>
        <dbReference type="EMBL" id="KUQ79647.1"/>
    </source>
</evidence>
<dbReference type="CDD" id="cd02767">
    <property type="entry name" value="MopB_ydeP"/>
    <property type="match status" value="1"/>
</dbReference>
<comment type="cofactor">
    <cofactor evidence="2">
        <name>[4Fe-4S] cluster</name>
        <dbReference type="ChEBI" id="CHEBI:49883"/>
    </cofactor>
</comment>
<dbReference type="InterPro" id="IPR006656">
    <property type="entry name" value="Mopterin_OxRdtase"/>
</dbReference>
<sequence length="762" mass="83281">MNSKRRSVPGIRHYDGPAGGWGALKATAIAVRTQMDTFDAPATLLRTNQPDGFDCPGCAWPDKEHKSTFQFCENGAKAVTWEATSKRVTPAFLAENSVSSLLAKSDFELEGYGRLTHPLRYDRDSDTFRPVEWDEAFQRIGEVLRGLEPDQVEFYTSGRASNEAAYLFQLFAREYGTNNFPDCSNMCHEATSVGLPRSIGIGKGTVSLDDFDKTELVISIGHNPGTNHPRMMGTLHELARRNVPIIVFNPLRERALERFADPQSVIEMATYGSTDIASTYYQVKAGGDAAALKGLAKHLLGMEAEGGDVLDHAFIAAHTQGFADFAADIAQTRWDDIERESGLSQAALKKVAEAYAKSKATIITYGMGITQHNKGTANVRLIADVLLLRGNIGKPGAGICPLRGHSNVQGNRTVGISEKPTPAFLNRLKEVFGFEPPSHHGHDAVQATQAMIDGRAKALIALGGNFAVAMPDHERGFPAMGSLELSVHVGTKLNRTHLLVGKETFILPCLGRTELDVQATGRQSITVEDSMSMVHASSGKLKPASPLLRSEPAIVAGMASATLPATRVDWLTLVEDYDRIRDLIEQTIPGFENYNARIRVPGGFRMPLPPTQRIWPTATGKAMFSVFDGVHENASGEGKHVLRLITLRSHDQYNTTIYALDDRYRGVFGRRDVLFMNEDDMAQAGLEHGDRVDIETALPGSAQRLEDITVVAYSIAPGSVGAYYPEANVLVPLDYLDKDSGTPSYKSVPVRITLRSKEIRML</sequence>
<evidence type="ECO:0000259" key="10">
    <source>
        <dbReference type="Pfam" id="PF00384"/>
    </source>
</evidence>
<dbReference type="SUPFAM" id="SSF53706">
    <property type="entry name" value="Formate dehydrogenase/DMSO reductase, domains 1-3"/>
    <property type="match status" value="1"/>
</dbReference>
<protein>
    <submittedName>
        <fullName evidence="12">CbbBc protein</fullName>
    </submittedName>
</protein>
<evidence type="ECO:0000256" key="6">
    <source>
        <dbReference type="ARBA" id="ARBA00022723"/>
    </source>
</evidence>
<dbReference type="RefSeq" id="WP_059312793.1">
    <property type="nucleotide sequence ID" value="NZ_LRCR01000056.1"/>
</dbReference>
<comment type="similarity">
    <text evidence="3">Belongs to the prokaryotic molybdopterin-containing oxidoreductase family.</text>
</comment>
<dbReference type="PANTHER" id="PTHR43105">
    <property type="entry name" value="RESPIRATORY NITRATE REDUCTASE"/>
    <property type="match status" value="1"/>
</dbReference>
<gene>
    <name evidence="12" type="ORF">AWI28_05275</name>
</gene>
<dbReference type="Proteomes" id="UP000064715">
    <property type="component" value="Unassembled WGS sequence"/>
</dbReference>
<dbReference type="PANTHER" id="PTHR43105:SF4">
    <property type="entry name" value="PROTEIN YDEP"/>
    <property type="match status" value="1"/>
</dbReference>
<feature type="domain" description="Molybdopterin oxidoreductase" evidence="10">
    <location>
        <begin position="114"/>
        <end position="474"/>
    </location>
</feature>
<dbReference type="GO" id="GO:1990204">
    <property type="term" value="C:oxidoreductase complex"/>
    <property type="evidence" value="ECO:0007669"/>
    <property type="project" value="UniProtKB-ARBA"/>
</dbReference>
<dbReference type="GO" id="GO:0051539">
    <property type="term" value="F:4 iron, 4 sulfur cluster binding"/>
    <property type="evidence" value="ECO:0007669"/>
    <property type="project" value="UniProtKB-KW"/>
</dbReference>
<dbReference type="Pfam" id="PF01568">
    <property type="entry name" value="Molydop_binding"/>
    <property type="match status" value="1"/>
</dbReference>
<dbReference type="CDD" id="cd02787">
    <property type="entry name" value="MopB_CT_ydeP"/>
    <property type="match status" value="1"/>
</dbReference>
<evidence type="ECO:0000256" key="5">
    <source>
        <dbReference type="ARBA" id="ARBA00022505"/>
    </source>
</evidence>
<dbReference type="InterPro" id="IPR006657">
    <property type="entry name" value="MoPterin_dinucl-bd_dom"/>
</dbReference>
<proteinExistence type="inferred from homology"/>
<dbReference type="GO" id="GO:0016020">
    <property type="term" value="C:membrane"/>
    <property type="evidence" value="ECO:0007669"/>
    <property type="project" value="TreeGrafter"/>
</dbReference>
<dbReference type="PIRSF" id="PIRSF000144">
    <property type="entry name" value="CbbBc"/>
    <property type="match status" value="1"/>
</dbReference>
<keyword evidence="6" id="KW-0479">Metal-binding</keyword>